<sequence length="167" mass="18039">MQAPLWTQAATRLADVVESLEATAGVDQGACDPRDRQAPALHGVDAAGPLHHQARLRLSTSRVRDGDVHHFRACGHPYAPEAQRVETRDHGPRPAESQRAEQPFASRRRARVRQDHPGVQPLPGAAGQDALADGRSRQTGCHELVMGDDALAPAQQHVDDGGVERRA</sequence>
<comment type="caution">
    <text evidence="2">The sequence shown here is derived from an EMBL/GenBank/DDBJ whole genome shotgun (WGS) entry which is preliminary data.</text>
</comment>
<protein>
    <submittedName>
        <fullName evidence="2">Uncharacterized protein</fullName>
    </submittedName>
</protein>
<accession>A0ABQ6JLQ9</accession>
<evidence type="ECO:0000313" key="2">
    <source>
        <dbReference type="EMBL" id="GMA88829.1"/>
    </source>
</evidence>
<dbReference type="EMBL" id="BSUZ01000001">
    <property type="protein sequence ID" value="GMA88829.1"/>
    <property type="molecule type" value="Genomic_DNA"/>
</dbReference>
<reference evidence="3" key="1">
    <citation type="journal article" date="2019" name="Int. J. Syst. Evol. Microbiol.">
        <title>The Global Catalogue of Microorganisms (GCM) 10K type strain sequencing project: providing services to taxonomists for standard genome sequencing and annotation.</title>
        <authorList>
            <consortium name="The Broad Institute Genomics Platform"/>
            <consortium name="The Broad Institute Genome Sequencing Center for Infectious Disease"/>
            <person name="Wu L."/>
            <person name="Ma J."/>
        </authorList>
    </citation>
    <scope>NUCLEOTIDE SEQUENCE [LARGE SCALE GENOMIC DNA]</scope>
    <source>
        <strain evidence="3">NBRC 108730</strain>
    </source>
</reference>
<evidence type="ECO:0000256" key="1">
    <source>
        <dbReference type="SAM" id="MobiDB-lite"/>
    </source>
</evidence>
<organism evidence="2 3">
    <name type="scientific">Angustibacter aerolatus</name>
    <dbReference type="NCBI Taxonomy" id="1162965"/>
    <lineage>
        <taxon>Bacteria</taxon>
        <taxon>Bacillati</taxon>
        <taxon>Actinomycetota</taxon>
        <taxon>Actinomycetes</taxon>
        <taxon>Kineosporiales</taxon>
        <taxon>Kineosporiaceae</taxon>
    </lineage>
</organism>
<feature type="region of interest" description="Disordered" evidence="1">
    <location>
        <begin position="72"/>
        <end position="167"/>
    </location>
</feature>
<gene>
    <name evidence="2" type="ORF">GCM10025868_40790</name>
</gene>
<feature type="compositionally biased region" description="Basic and acidic residues" evidence="1">
    <location>
        <begin position="83"/>
        <end position="99"/>
    </location>
</feature>
<evidence type="ECO:0000313" key="3">
    <source>
        <dbReference type="Proteomes" id="UP001157017"/>
    </source>
</evidence>
<name>A0ABQ6JLQ9_9ACTN</name>
<proteinExistence type="predicted"/>
<keyword evidence="3" id="KW-1185">Reference proteome</keyword>
<feature type="compositionally biased region" description="Basic and acidic residues" evidence="1">
    <location>
        <begin position="157"/>
        <end position="167"/>
    </location>
</feature>
<dbReference type="Proteomes" id="UP001157017">
    <property type="component" value="Unassembled WGS sequence"/>
</dbReference>